<dbReference type="Pfam" id="PF00172">
    <property type="entry name" value="Zn_clus"/>
    <property type="match status" value="1"/>
</dbReference>
<evidence type="ECO:0000256" key="1">
    <source>
        <dbReference type="ARBA" id="ARBA00004123"/>
    </source>
</evidence>
<name>A0A9P8M360_9HYPO</name>
<comment type="subcellular location">
    <subcellularLocation>
        <location evidence="1">Nucleus</location>
    </subcellularLocation>
</comment>
<dbReference type="Proteomes" id="UP000764110">
    <property type="component" value="Unassembled WGS sequence"/>
</dbReference>
<gene>
    <name evidence="5" type="ORF">MHUMG1_09318</name>
</gene>
<dbReference type="SMART" id="SM00066">
    <property type="entry name" value="GAL4"/>
    <property type="match status" value="1"/>
</dbReference>
<keyword evidence="6" id="KW-1185">Reference proteome</keyword>
<feature type="domain" description="Zn(2)-C6 fungal-type" evidence="4">
    <location>
        <begin position="12"/>
        <end position="42"/>
    </location>
</feature>
<dbReference type="GO" id="GO:0000976">
    <property type="term" value="F:transcription cis-regulatory region binding"/>
    <property type="evidence" value="ECO:0007669"/>
    <property type="project" value="TreeGrafter"/>
</dbReference>
<dbReference type="Gene3D" id="4.10.240.10">
    <property type="entry name" value="Zn(2)-C6 fungal-type DNA-binding domain"/>
    <property type="match status" value="1"/>
</dbReference>
<dbReference type="GO" id="GO:0005634">
    <property type="term" value="C:nucleus"/>
    <property type="evidence" value="ECO:0007669"/>
    <property type="project" value="UniProtKB-SubCell"/>
</dbReference>
<keyword evidence="2" id="KW-0539">Nucleus</keyword>
<feature type="region of interest" description="Disordered" evidence="3">
    <location>
        <begin position="525"/>
        <end position="552"/>
    </location>
</feature>
<feature type="region of interest" description="Disordered" evidence="3">
    <location>
        <begin position="565"/>
        <end position="588"/>
    </location>
</feature>
<proteinExistence type="predicted"/>
<comment type="caution">
    <text evidence="5">The sequence shown here is derived from an EMBL/GenBank/DDBJ whole genome shotgun (WGS) entry which is preliminary data.</text>
</comment>
<dbReference type="PROSITE" id="PS50048">
    <property type="entry name" value="ZN2_CY6_FUNGAL_2"/>
    <property type="match status" value="1"/>
</dbReference>
<protein>
    <recommendedName>
        <fullName evidence="4">Zn(2)-C6 fungal-type domain-containing protein</fullName>
    </recommendedName>
</protein>
<evidence type="ECO:0000256" key="3">
    <source>
        <dbReference type="SAM" id="MobiDB-lite"/>
    </source>
</evidence>
<dbReference type="Pfam" id="PF11951">
    <property type="entry name" value="Fungal_trans_2"/>
    <property type="match status" value="1"/>
</dbReference>
<feature type="compositionally biased region" description="Basic and acidic residues" evidence="3">
    <location>
        <begin position="530"/>
        <end position="540"/>
    </location>
</feature>
<dbReference type="InterPro" id="IPR021858">
    <property type="entry name" value="Fun_TF"/>
</dbReference>
<feature type="region of interest" description="Disordered" evidence="3">
    <location>
        <begin position="371"/>
        <end position="395"/>
    </location>
</feature>
<dbReference type="PANTHER" id="PTHR37534:SF43">
    <property type="entry name" value="FINGER DOMAIN PROTEIN, PUTATIVE (AFU_ORTHOLOGUE AFUA_1G01850)-RELATED"/>
    <property type="match status" value="1"/>
</dbReference>
<dbReference type="GO" id="GO:0008270">
    <property type="term" value="F:zinc ion binding"/>
    <property type="evidence" value="ECO:0007669"/>
    <property type="project" value="InterPro"/>
</dbReference>
<evidence type="ECO:0000313" key="5">
    <source>
        <dbReference type="EMBL" id="KAH0592865.1"/>
    </source>
</evidence>
<feature type="compositionally biased region" description="Low complexity" evidence="3">
    <location>
        <begin position="577"/>
        <end position="588"/>
    </location>
</feature>
<organism evidence="5 6">
    <name type="scientific">Metarhizium humberi</name>
    <dbReference type="NCBI Taxonomy" id="2596975"/>
    <lineage>
        <taxon>Eukaryota</taxon>
        <taxon>Fungi</taxon>
        <taxon>Dikarya</taxon>
        <taxon>Ascomycota</taxon>
        <taxon>Pezizomycotina</taxon>
        <taxon>Sordariomycetes</taxon>
        <taxon>Hypocreomycetidae</taxon>
        <taxon>Hypocreales</taxon>
        <taxon>Clavicipitaceae</taxon>
        <taxon>Metarhizium</taxon>
    </lineage>
</organism>
<dbReference type="AlphaFoldDB" id="A0A9P8M360"/>
<evidence type="ECO:0000313" key="6">
    <source>
        <dbReference type="Proteomes" id="UP000764110"/>
    </source>
</evidence>
<feature type="region of interest" description="Disordered" evidence="3">
    <location>
        <begin position="45"/>
        <end position="167"/>
    </location>
</feature>
<dbReference type="SUPFAM" id="SSF57701">
    <property type="entry name" value="Zn2/Cys6 DNA-binding domain"/>
    <property type="match status" value="1"/>
</dbReference>
<dbReference type="PANTHER" id="PTHR37534">
    <property type="entry name" value="TRANSCRIPTIONAL ACTIVATOR PROTEIN UGA3"/>
    <property type="match status" value="1"/>
</dbReference>
<reference evidence="5 6" key="1">
    <citation type="submission" date="2020-07" db="EMBL/GenBank/DDBJ databases">
        <title>Metarhizium humberi genome.</title>
        <authorList>
            <person name="Lysoe E."/>
        </authorList>
    </citation>
    <scope>NUCLEOTIDE SEQUENCE [LARGE SCALE GENOMIC DNA]</scope>
    <source>
        <strain evidence="5 6">ESALQ1638</strain>
    </source>
</reference>
<dbReference type="EMBL" id="JACEFI010000025">
    <property type="protein sequence ID" value="KAH0592865.1"/>
    <property type="molecule type" value="Genomic_DNA"/>
</dbReference>
<feature type="compositionally biased region" description="Low complexity" evidence="3">
    <location>
        <begin position="63"/>
        <end position="83"/>
    </location>
</feature>
<feature type="compositionally biased region" description="Low complexity" evidence="3">
    <location>
        <begin position="134"/>
        <end position="148"/>
    </location>
</feature>
<dbReference type="InterPro" id="IPR036864">
    <property type="entry name" value="Zn2-C6_fun-type_DNA-bd_sf"/>
</dbReference>
<dbReference type="InterPro" id="IPR001138">
    <property type="entry name" value="Zn2Cys6_DnaBD"/>
</dbReference>
<accession>A0A9P8M360</accession>
<evidence type="ECO:0000256" key="2">
    <source>
        <dbReference type="ARBA" id="ARBA00023242"/>
    </source>
</evidence>
<feature type="region of interest" description="Disordered" evidence="3">
    <location>
        <begin position="407"/>
        <end position="440"/>
    </location>
</feature>
<evidence type="ECO:0000259" key="4">
    <source>
        <dbReference type="PROSITE" id="PS50048"/>
    </source>
</evidence>
<sequence>MRAVPIIRSRTGCFTCRRRKKKCNEEKPVCSGCKRNKLECTWPAELPAREQGQGQPRGRERAASTTSKPAASAAAAAAAATPVPRSPRPDDVQSPVSPALQRLQLTASPRHGSIGSEGVLSNDAESSAARRYSDGSSDGSSSRAGGDSIRNGDEMPDELDEAVSPASPLSSFGSLVALDVDAALQQRRMSDVSGLSPFAFVSGRESFSGDGLYLHDNIPMNMSLLPSHGHDSFELLSYYLERTANSMGNGSTDINPFVAKLIPLAFSDPLVLHLILAQSAVHRQSSKQCVSGGEVATRYYADSLRMFRNLVGEYVSGKEGTNLVVTVGSLILCLTEVRVDAIQEPSMITFTWANMLLVGCPRRCARHDIRPSGGVEIAPHKPPQPTSTRSHRRPARLPRRVLHAHGGVQHDLQRRARRVAARAEPGHRKRGQAAPGQELHGPALRELARDADADTAGVPARAEHAADGGRLRDARRHHHVWPAAVADPGLRAVAAGQHQQPAGRARVQAGRAAVPLEHLWHAAAGAGAADHARRPDERRCARGRRAAGPAAGFREGQYQSVLAADRGGMLHDERGRAAGVEGAAGDHD</sequence>
<dbReference type="CDD" id="cd00067">
    <property type="entry name" value="GAL4"/>
    <property type="match status" value="1"/>
</dbReference>
<dbReference type="GO" id="GO:0000981">
    <property type="term" value="F:DNA-binding transcription factor activity, RNA polymerase II-specific"/>
    <property type="evidence" value="ECO:0007669"/>
    <property type="project" value="InterPro"/>
</dbReference>
<dbReference type="GO" id="GO:0045944">
    <property type="term" value="P:positive regulation of transcription by RNA polymerase II"/>
    <property type="evidence" value="ECO:0007669"/>
    <property type="project" value="TreeGrafter"/>
</dbReference>
<dbReference type="PROSITE" id="PS00463">
    <property type="entry name" value="ZN2_CY6_FUNGAL_1"/>
    <property type="match status" value="1"/>
</dbReference>